<dbReference type="RefSeq" id="XP_033392490.1">
    <property type="nucleotide sequence ID" value="XM_033535135.1"/>
</dbReference>
<feature type="region of interest" description="Disordered" evidence="1">
    <location>
        <begin position="312"/>
        <end position="544"/>
    </location>
</feature>
<feature type="compositionally biased region" description="Low complexity" evidence="1">
    <location>
        <begin position="281"/>
        <end position="292"/>
    </location>
</feature>
<feature type="compositionally biased region" description="Gly residues" evidence="1">
    <location>
        <begin position="649"/>
        <end position="660"/>
    </location>
</feature>
<sequence>MGRTDQPYMYNAPANRLSTSQDALYGFNPKAVTQASRSPPKKLPPKQQDGPLVNFNRHPDSYLILPYGRTNAQPMNPRIVTHIKWARYVQMAFRVLQLLGAIGLLICVICVNGTQDTEGWILRIPAAVDLLACSYAIYHLMRPSKGRTPASSAGYHFFALFVDLGLLPFYVFTAMMAESNWQEAPGTEGRWKSFFSSDVATTKILLATWLFAVTDGGLHLFTLALDLYLIVVFRKIARLPPDLNPFESNLTSRRSRRHKHKRSSVTDVLVTEKRLSDMTGSSISLSNPSNVSRAQDPLIPDARTMPFFRSRAESSDNFSPHNPRSAAAASHAHLQGPDQTYQQPYPSRASQRYADGKAPFKGDTDFGLSSPTAYSPYDDHSPTSPYDAHSPTRPSRHDSLKNDNWFVHDEDAVGGSNERPRRFSFEESDYGSDHEDEDEAHERAMLRPEPLRMNPPTPSPKPESQQQQQRQKHDRHDSQQAGIGSAYSPHWRRQQPPQLHQPQPQQRFSMPPMPTFQSAIGSISGRSDASNDDHYGGSGGGIGRALTTTSRLTDWTEMMVGGLRVPSPSEYHVLPSHKERNNSYSSSSSHGTSSGGKSSGRGNRFYGDLMAAPAPGGVRQQRSAERVGFRVDRSPRVVSRTGVDYLDSGDGGEQWDGGAHGHGHGEGRGRVVSGRAAEEGRAGAGAGAASWGTGLTQRKVSGMA</sequence>
<protein>
    <submittedName>
        <fullName evidence="3">Uncharacterized protein</fullName>
    </submittedName>
</protein>
<reference evidence="3" key="1">
    <citation type="journal article" date="2020" name="Stud. Mycol.">
        <title>101 Dothideomycetes genomes: a test case for predicting lifestyles and emergence of pathogens.</title>
        <authorList>
            <person name="Haridas S."/>
            <person name="Albert R."/>
            <person name="Binder M."/>
            <person name="Bloem J."/>
            <person name="Labutti K."/>
            <person name="Salamov A."/>
            <person name="Andreopoulos B."/>
            <person name="Baker S."/>
            <person name="Barry K."/>
            <person name="Bills G."/>
            <person name="Bluhm B."/>
            <person name="Cannon C."/>
            <person name="Castanera R."/>
            <person name="Culley D."/>
            <person name="Daum C."/>
            <person name="Ezra D."/>
            <person name="Gonzalez J."/>
            <person name="Henrissat B."/>
            <person name="Kuo A."/>
            <person name="Liang C."/>
            <person name="Lipzen A."/>
            <person name="Lutzoni F."/>
            <person name="Magnuson J."/>
            <person name="Mondo S."/>
            <person name="Nolan M."/>
            <person name="Ohm R."/>
            <person name="Pangilinan J."/>
            <person name="Park H.-J."/>
            <person name="Ramirez L."/>
            <person name="Alfaro M."/>
            <person name="Sun H."/>
            <person name="Tritt A."/>
            <person name="Yoshinaga Y."/>
            <person name="Zwiers L.-H."/>
            <person name="Turgeon B."/>
            <person name="Goodwin S."/>
            <person name="Spatafora J."/>
            <person name="Crous P."/>
            <person name="Grigoriev I."/>
        </authorList>
    </citation>
    <scope>NUCLEOTIDE SEQUENCE</scope>
    <source>
        <strain evidence="3">CBS 121167</strain>
    </source>
</reference>
<dbReference type="GeneID" id="54292629"/>
<feature type="region of interest" description="Disordered" evidence="1">
    <location>
        <begin position="32"/>
        <end position="51"/>
    </location>
</feature>
<name>A0A6A6AXU6_9PEZI</name>
<organism evidence="3 4">
    <name type="scientific">Aplosporella prunicola CBS 121167</name>
    <dbReference type="NCBI Taxonomy" id="1176127"/>
    <lineage>
        <taxon>Eukaryota</taxon>
        <taxon>Fungi</taxon>
        <taxon>Dikarya</taxon>
        <taxon>Ascomycota</taxon>
        <taxon>Pezizomycotina</taxon>
        <taxon>Dothideomycetes</taxon>
        <taxon>Dothideomycetes incertae sedis</taxon>
        <taxon>Botryosphaeriales</taxon>
        <taxon>Aplosporellaceae</taxon>
        <taxon>Aplosporella</taxon>
    </lineage>
</organism>
<feature type="region of interest" description="Disordered" evidence="1">
    <location>
        <begin position="641"/>
        <end position="704"/>
    </location>
</feature>
<keyword evidence="2" id="KW-0472">Membrane</keyword>
<feature type="compositionally biased region" description="Polar residues" evidence="1">
    <location>
        <begin position="337"/>
        <end position="350"/>
    </location>
</feature>
<dbReference type="EMBL" id="ML995512">
    <property type="protein sequence ID" value="KAF2136772.1"/>
    <property type="molecule type" value="Genomic_DNA"/>
</dbReference>
<keyword evidence="4" id="KW-1185">Reference proteome</keyword>
<keyword evidence="2" id="KW-0812">Transmembrane</keyword>
<evidence type="ECO:0000313" key="4">
    <source>
        <dbReference type="Proteomes" id="UP000799438"/>
    </source>
</evidence>
<feature type="compositionally biased region" description="Polar residues" evidence="1">
    <location>
        <begin position="693"/>
        <end position="704"/>
    </location>
</feature>
<feature type="region of interest" description="Disordered" evidence="1">
    <location>
        <begin position="565"/>
        <end position="627"/>
    </location>
</feature>
<feature type="compositionally biased region" description="Low complexity" evidence="1">
    <location>
        <begin position="583"/>
        <end position="592"/>
    </location>
</feature>
<dbReference type="OrthoDB" id="5404940at2759"/>
<feature type="compositionally biased region" description="Polar residues" evidence="1">
    <location>
        <begin position="515"/>
        <end position="528"/>
    </location>
</feature>
<feature type="transmembrane region" description="Helical" evidence="2">
    <location>
        <begin position="92"/>
        <end position="114"/>
    </location>
</feature>
<feature type="transmembrane region" description="Helical" evidence="2">
    <location>
        <begin position="153"/>
        <end position="172"/>
    </location>
</feature>
<evidence type="ECO:0000256" key="2">
    <source>
        <dbReference type="SAM" id="Phobius"/>
    </source>
</evidence>
<feature type="compositionally biased region" description="Basic and acidic residues" evidence="1">
    <location>
        <begin position="395"/>
        <end position="411"/>
    </location>
</feature>
<gene>
    <name evidence="3" type="ORF">K452DRAFT_117980</name>
</gene>
<feature type="compositionally biased region" description="Basic and acidic residues" evidence="1">
    <location>
        <begin position="440"/>
        <end position="450"/>
    </location>
</feature>
<feature type="compositionally biased region" description="Acidic residues" evidence="1">
    <location>
        <begin position="426"/>
        <end position="439"/>
    </location>
</feature>
<evidence type="ECO:0000256" key="1">
    <source>
        <dbReference type="SAM" id="MobiDB-lite"/>
    </source>
</evidence>
<feature type="region of interest" description="Disordered" evidence="1">
    <location>
        <begin position="247"/>
        <end position="266"/>
    </location>
</feature>
<accession>A0A6A6AXU6</accession>
<feature type="transmembrane region" description="Helical" evidence="2">
    <location>
        <begin position="120"/>
        <end position="141"/>
    </location>
</feature>
<dbReference type="AlphaFoldDB" id="A0A6A6AXU6"/>
<feature type="compositionally biased region" description="Basic residues" evidence="1">
    <location>
        <begin position="253"/>
        <end position="263"/>
    </location>
</feature>
<proteinExistence type="predicted"/>
<feature type="compositionally biased region" description="Basic and acidic residues" evidence="1">
    <location>
        <begin position="354"/>
        <end position="364"/>
    </location>
</feature>
<feature type="region of interest" description="Disordered" evidence="1">
    <location>
        <begin position="279"/>
        <end position="298"/>
    </location>
</feature>
<feature type="compositionally biased region" description="Low complexity" evidence="1">
    <location>
        <begin position="494"/>
        <end position="506"/>
    </location>
</feature>
<keyword evidence="2" id="KW-1133">Transmembrane helix</keyword>
<evidence type="ECO:0000313" key="3">
    <source>
        <dbReference type="EMBL" id="KAF2136772.1"/>
    </source>
</evidence>
<dbReference type="Proteomes" id="UP000799438">
    <property type="component" value="Unassembled WGS sequence"/>
</dbReference>